<feature type="region of interest" description="Disordered" evidence="1">
    <location>
        <begin position="1"/>
        <end position="24"/>
    </location>
</feature>
<dbReference type="EMBL" id="CP026309">
    <property type="protein sequence ID" value="AUV83705.1"/>
    <property type="molecule type" value="Genomic_DNA"/>
</dbReference>
<keyword evidence="3" id="KW-1185">Reference proteome</keyword>
<dbReference type="KEGG" id="srub:C2R22_20340"/>
<dbReference type="GeneID" id="35594494"/>
<evidence type="ECO:0000256" key="1">
    <source>
        <dbReference type="SAM" id="MobiDB-lite"/>
    </source>
</evidence>
<dbReference type="Proteomes" id="UP000236584">
    <property type="component" value="Chromosome"/>
</dbReference>
<gene>
    <name evidence="2" type="ORF">C2R22_20340</name>
</gene>
<dbReference type="RefSeq" id="WP_103427394.1">
    <property type="nucleotide sequence ID" value="NZ_CP026309.1"/>
</dbReference>
<evidence type="ECO:0000313" key="2">
    <source>
        <dbReference type="EMBL" id="AUV83705.1"/>
    </source>
</evidence>
<reference evidence="2 3" key="1">
    <citation type="submission" date="2018-01" db="EMBL/GenBank/DDBJ databases">
        <title>Complete genome sequence of Salinigranum rubrum GX10T, an extremely halophilic archaeon isolated from a marine solar saltern.</title>
        <authorList>
            <person name="Han S."/>
        </authorList>
    </citation>
    <scope>NUCLEOTIDE SEQUENCE [LARGE SCALE GENOMIC DNA]</scope>
    <source>
        <strain evidence="2 3">GX10</strain>
    </source>
</reference>
<sequence>MAAAPDPDAGAPGTAAGHASRLASEVDTTAAGASGLVDVAGSEPVAQSLLLVVAVAVWVAEGTPGL</sequence>
<protein>
    <submittedName>
        <fullName evidence="2">Uncharacterized protein</fullName>
    </submittedName>
</protein>
<name>A0A2I8VP81_9EURY</name>
<dbReference type="AlphaFoldDB" id="A0A2I8VP81"/>
<organism evidence="2 3">
    <name type="scientific">Salinigranum rubrum</name>
    <dbReference type="NCBI Taxonomy" id="755307"/>
    <lineage>
        <taxon>Archaea</taxon>
        <taxon>Methanobacteriati</taxon>
        <taxon>Methanobacteriota</taxon>
        <taxon>Stenosarchaea group</taxon>
        <taxon>Halobacteria</taxon>
        <taxon>Halobacteriales</taxon>
        <taxon>Haloferacaceae</taxon>
        <taxon>Salinigranum</taxon>
    </lineage>
</organism>
<accession>A0A2I8VP81</accession>
<evidence type="ECO:0000313" key="3">
    <source>
        <dbReference type="Proteomes" id="UP000236584"/>
    </source>
</evidence>
<proteinExistence type="predicted"/>
<feature type="compositionally biased region" description="Low complexity" evidence="1">
    <location>
        <begin position="1"/>
        <end position="19"/>
    </location>
</feature>